<feature type="non-terminal residue" evidence="1">
    <location>
        <position position="275"/>
    </location>
</feature>
<evidence type="ECO:0000313" key="2">
    <source>
        <dbReference type="Proteomes" id="UP000233469"/>
    </source>
</evidence>
<comment type="caution">
    <text evidence="1">The sequence shown here is derived from an EMBL/GenBank/DDBJ whole genome shotgun (WGS) entry which is preliminary data.</text>
</comment>
<dbReference type="VEuPathDB" id="FungiDB:FUN_012934"/>
<sequence length="275" mass="31594">MSYHILTFGMRLPNIARVAVFTELVRKKLPASIQGNSIIDNIANKRSFSLRMLGTPKFIEETGEHIRVKKAIRPKDGTIFDFMIRAPNDESEVVKSSLLDISEPKVKICDDTNSEADLELELKVVEKFLEEASIEGFNLSFPSEASLNIFPLKRMSPSYCSLCDREHTNDNAYIIRNKESYSFHCYREDQEKPLGERKPSIKLTLSETALSREKNLPAPVKLEQSRISNPNDCFVWWDLIRMCTSGKKFSRAEVYEAIQTTIAYIETEKPFWVLK</sequence>
<name>A0A2N1M101_9GLOM</name>
<dbReference type="VEuPathDB" id="FungiDB:RhiirA1_451326"/>
<proteinExistence type="predicted"/>
<dbReference type="Proteomes" id="UP000233469">
    <property type="component" value="Unassembled WGS sequence"/>
</dbReference>
<dbReference type="AlphaFoldDB" id="A0A2N1M101"/>
<protein>
    <submittedName>
        <fullName evidence="1">Uncharacterized protein</fullName>
    </submittedName>
</protein>
<organism evidence="1 2">
    <name type="scientific">Rhizophagus irregularis</name>
    <dbReference type="NCBI Taxonomy" id="588596"/>
    <lineage>
        <taxon>Eukaryota</taxon>
        <taxon>Fungi</taxon>
        <taxon>Fungi incertae sedis</taxon>
        <taxon>Mucoromycota</taxon>
        <taxon>Glomeromycotina</taxon>
        <taxon>Glomeromycetes</taxon>
        <taxon>Glomerales</taxon>
        <taxon>Glomeraceae</taxon>
        <taxon>Rhizophagus</taxon>
    </lineage>
</organism>
<gene>
    <name evidence="1" type="ORF">RhiirC2_802767</name>
</gene>
<dbReference type="EMBL" id="LLXL01007948">
    <property type="protein sequence ID" value="PKK55307.1"/>
    <property type="molecule type" value="Genomic_DNA"/>
</dbReference>
<accession>A0A2N1M101</accession>
<reference evidence="1 2" key="2">
    <citation type="submission" date="2017-10" db="EMBL/GenBank/DDBJ databases">
        <title>Extensive intraspecific genome diversity in a model arbuscular mycorrhizal fungus.</title>
        <authorList>
            <person name="Chen E.C.H."/>
            <person name="Morin E."/>
            <person name="Baudet D."/>
            <person name="Noel J."/>
            <person name="Ndikumana S."/>
            <person name="Charron P."/>
            <person name="St-Onge C."/>
            <person name="Giorgi J."/>
            <person name="Grigoriev I.V."/>
            <person name="Roux C."/>
            <person name="Martin F.M."/>
            <person name="Corradi N."/>
        </authorList>
    </citation>
    <scope>NUCLEOTIDE SEQUENCE [LARGE SCALE GENOMIC DNA]</scope>
    <source>
        <strain evidence="1 2">C2</strain>
    </source>
</reference>
<reference evidence="1 2" key="1">
    <citation type="submission" date="2016-04" db="EMBL/GenBank/DDBJ databases">
        <title>Genome analyses suggest a sexual origin of heterokaryosis in a supposedly ancient asexual fungus.</title>
        <authorList>
            <person name="Ropars J."/>
            <person name="Sedzielewska K."/>
            <person name="Noel J."/>
            <person name="Charron P."/>
            <person name="Farinelli L."/>
            <person name="Marton T."/>
            <person name="Kruger M."/>
            <person name="Pelin A."/>
            <person name="Brachmann A."/>
            <person name="Corradi N."/>
        </authorList>
    </citation>
    <scope>NUCLEOTIDE SEQUENCE [LARGE SCALE GENOMIC DNA]</scope>
    <source>
        <strain evidence="1 2">C2</strain>
    </source>
</reference>
<evidence type="ECO:0000313" key="1">
    <source>
        <dbReference type="EMBL" id="PKK55307.1"/>
    </source>
</evidence>